<dbReference type="InterPro" id="IPR044810">
    <property type="entry name" value="WRKY_plant"/>
</dbReference>
<dbReference type="OMA" id="IDDGHQW"/>
<dbReference type="SUPFAM" id="SSF118290">
    <property type="entry name" value="WRKY DNA-binding domain"/>
    <property type="match status" value="1"/>
</dbReference>
<evidence type="ECO:0000259" key="7">
    <source>
        <dbReference type="PROSITE" id="PS50811"/>
    </source>
</evidence>
<keyword evidence="9" id="KW-1185">Reference proteome</keyword>
<evidence type="ECO:0000256" key="1">
    <source>
        <dbReference type="ARBA" id="ARBA00004123"/>
    </source>
</evidence>
<dbReference type="STRING" id="3821.A0A151RQ72"/>
<dbReference type="OrthoDB" id="2021064at2759"/>
<dbReference type="Gramene" id="C.cajan_32591.t">
    <property type="protein sequence ID" value="C.cajan_32591.t"/>
    <property type="gene ID" value="C.cajan_32591"/>
</dbReference>
<comment type="subcellular location">
    <subcellularLocation>
        <location evidence="1">Nucleus</location>
    </subcellularLocation>
</comment>
<dbReference type="GO" id="GO:0043565">
    <property type="term" value="F:sequence-specific DNA binding"/>
    <property type="evidence" value="ECO:0007669"/>
    <property type="project" value="InterPro"/>
</dbReference>
<dbReference type="GO" id="GO:0005634">
    <property type="term" value="C:nucleus"/>
    <property type="evidence" value="ECO:0007669"/>
    <property type="project" value="UniProtKB-SubCell"/>
</dbReference>
<evidence type="ECO:0000256" key="6">
    <source>
        <dbReference type="SAM" id="MobiDB-lite"/>
    </source>
</evidence>
<dbReference type="AlphaFoldDB" id="A0A151RQ72"/>
<organism evidence="8 9">
    <name type="scientific">Cajanus cajan</name>
    <name type="common">Pigeon pea</name>
    <name type="synonym">Cajanus indicus</name>
    <dbReference type="NCBI Taxonomy" id="3821"/>
    <lineage>
        <taxon>Eukaryota</taxon>
        <taxon>Viridiplantae</taxon>
        <taxon>Streptophyta</taxon>
        <taxon>Embryophyta</taxon>
        <taxon>Tracheophyta</taxon>
        <taxon>Spermatophyta</taxon>
        <taxon>Magnoliopsida</taxon>
        <taxon>eudicotyledons</taxon>
        <taxon>Gunneridae</taxon>
        <taxon>Pentapetalae</taxon>
        <taxon>rosids</taxon>
        <taxon>fabids</taxon>
        <taxon>Fabales</taxon>
        <taxon>Fabaceae</taxon>
        <taxon>Papilionoideae</taxon>
        <taxon>50 kb inversion clade</taxon>
        <taxon>NPAAA clade</taxon>
        <taxon>indigoferoid/millettioid clade</taxon>
        <taxon>Phaseoleae</taxon>
        <taxon>Cajanus</taxon>
    </lineage>
</organism>
<keyword evidence="2" id="KW-0805">Transcription regulation</keyword>
<gene>
    <name evidence="8" type="ORF">KK1_033766</name>
</gene>
<dbReference type="InterPro" id="IPR003657">
    <property type="entry name" value="WRKY_dom"/>
</dbReference>
<dbReference type="InterPro" id="IPR036576">
    <property type="entry name" value="WRKY_dom_sf"/>
</dbReference>
<dbReference type="PANTHER" id="PTHR31282">
    <property type="entry name" value="WRKY TRANSCRIPTION FACTOR 21-RELATED"/>
    <property type="match status" value="1"/>
</dbReference>
<sequence>MDNNNLGYSRRKAIEELVRGHDHAKQLRSVINGSCSDDRSATPFAEKLVKEVLMSFTNSLLFLNNTTTSEPHDASDVQVWDSPKSEDSQESNCKTSTVKERRGCYKRRRTEQTWEKESEAPIDDGYQWRKYGQKEILNAKFPRNYFRCTHKFDQGCQATKQVQKVQEDPILFKTTYYGIHTCKNLSNPEIILDPMSPSTSSKFLSFDNSFPTPSNQECPFFSSSFPSSVVKRECKEEVPPSTSSNDYLISSELTFDSSPRHHVTLSSTLDSEYKSEDLDVLYDHAHLDDVLNPSLNFDNFSCFDV</sequence>
<dbReference type="PROSITE" id="PS50811">
    <property type="entry name" value="WRKY"/>
    <property type="match status" value="1"/>
</dbReference>
<dbReference type="Proteomes" id="UP000075243">
    <property type="component" value="Unassembled WGS sequence"/>
</dbReference>
<dbReference type="EMBL" id="KQ483616">
    <property type="protein sequence ID" value="KYP44708.1"/>
    <property type="molecule type" value="Genomic_DNA"/>
</dbReference>
<evidence type="ECO:0000256" key="5">
    <source>
        <dbReference type="ARBA" id="ARBA00023242"/>
    </source>
</evidence>
<evidence type="ECO:0000313" key="8">
    <source>
        <dbReference type="EMBL" id="KYP44708.1"/>
    </source>
</evidence>
<dbReference type="Pfam" id="PF03106">
    <property type="entry name" value="WRKY"/>
    <property type="match status" value="1"/>
</dbReference>
<feature type="domain" description="WRKY" evidence="7">
    <location>
        <begin position="117"/>
        <end position="180"/>
    </location>
</feature>
<keyword evidence="5" id="KW-0539">Nucleus</keyword>
<keyword evidence="4" id="KW-0804">Transcription</keyword>
<keyword evidence="3" id="KW-0238">DNA-binding</keyword>
<reference evidence="8" key="1">
    <citation type="journal article" date="2012" name="Nat. Biotechnol.">
        <title>Draft genome sequence of pigeonpea (Cajanus cajan), an orphan legume crop of resource-poor farmers.</title>
        <authorList>
            <person name="Varshney R.K."/>
            <person name="Chen W."/>
            <person name="Li Y."/>
            <person name="Bharti A.K."/>
            <person name="Saxena R.K."/>
            <person name="Schlueter J.A."/>
            <person name="Donoghue M.T."/>
            <person name="Azam S."/>
            <person name="Fan G."/>
            <person name="Whaley A.M."/>
            <person name="Farmer A.D."/>
            <person name="Sheridan J."/>
            <person name="Iwata A."/>
            <person name="Tuteja R."/>
            <person name="Penmetsa R.V."/>
            <person name="Wu W."/>
            <person name="Upadhyaya H.D."/>
            <person name="Yang S.P."/>
            <person name="Shah T."/>
            <person name="Saxena K.B."/>
            <person name="Michael T."/>
            <person name="McCombie W.R."/>
            <person name="Yang B."/>
            <person name="Zhang G."/>
            <person name="Yang H."/>
            <person name="Wang J."/>
            <person name="Spillane C."/>
            <person name="Cook D.R."/>
            <person name="May G.D."/>
            <person name="Xu X."/>
            <person name="Jackson S.A."/>
        </authorList>
    </citation>
    <scope>NUCLEOTIDE SEQUENCE [LARGE SCALE GENOMIC DNA]</scope>
</reference>
<dbReference type="Gene3D" id="2.20.25.80">
    <property type="entry name" value="WRKY domain"/>
    <property type="match status" value="1"/>
</dbReference>
<evidence type="ECO:0000256" key="2">
    <source>
        <dbReference type="ARBA" id="ARBA00023015"/>
    </source>
</evidence>
<evidence type="ECO:0000256" key="4">
    <source>
        <dbReference type="ARBA" id="ARBA00023163"/>
    </source>
</evidence>
<dbReference type="SMART" id="SM00774">
    <property type="entry name" value="WRKY"/>
    <property type="match status" value="1"/>
</dbReference>
<evidence type="ECO:0000256" key="3">
    <source>
        <dbReference type="ARBA" id="ARBA00023125"/>
    </source>
</evidence>
<name>A0A151RQ72_CAJCA</name>
<proteinExistence type="predicted"/>
<dbReference type="GO" id="GO:0003700">
    <property type="term" value="F:DNA-binding transcription factor activity"/>
    <property type="evidence" value="ECO:0007669"/>
    <property type="project" value="InterPro"/>
</dbReference>
<evidence type="ECO:0000313" key="9">
    <source>
        <dbReference type="Proteomes" id="UP000075243"/>
    </source>
</evidence>
<feature type="region of interest" description="Disordered" evidence="6">
    <location>
        <begin position="67"/>
        <end position="95"/>
    </location>
</feature>
<protein>
    <submittedName>
        <fullName evidence="8">WRKY transcription factor 70</fullName>
    </submittedName>
</protein>
<accession>A0A151RQ72</accession>